<dbReference type="InterPro" id="IPR012337">
    <property type="entry name" value="RNaseH-like_sf"/>
</dbReference>
<dbReference type="RefSeq" id="WP_163248651.1">
    <property type="nucleotide sequence ID" value="NZ_SXDP01000002.1"/>
</dbReference>
<dbReference type="GO" id="GO:0004527">
    <property type="term" value="F:exonuclease activity"/>
    <property type="evidence" value="ECO:0007669"/>
    <property type="project" value="UniProtKB-KW"/>
</dbReference>
<dbReference type="GO" id="GO:0006260">
    <property type="term" value="P:DNA replication"/>
    <property type="evidence" value="ECO:0007669"/>
    <property type="project" value="InterPro"/>
</dbReference>
<evidence type="ECO:0000256" key="3">
    <source>
        <dbReference type="ARBA" id="ARBA00022801"/>
    </source>
</evidence>
<dbReference type="Gene3D" id="3.40.50.300">
    <property type="entry name" value="P-loop containing nucleotide triphosphate hydrolases"/>
    <property type="match status" value="2"/>
</dbReference>
<feature type="domain" description="UvrD-like helicase ATP-binding" evidence="13">
    <location>
        <begin position="4"/>
        <end position="304"/>
    </location>
</feature>
<dbReference type="PROSITE" id="PS51217">
    <property type="entry name" value="UVRD_HELICASE_CTER"/>
    <property type="match status" value="1"/>
</dbReference>
<sequence>MKNIQINSKQQEVINTLNKNILLLSSAGTGKTQTLSYRIENIINKKLAHGEEILCLTFTNRACKEMEEKILTTIGEEALKVTVKTFHSFCFDIIKKESKKNTDISFDFIVYDEEDAREIIGDFNPYKFNTYCLQKFIDRVKERSLYYKNKNYKEIIDSMAKYNKNIFNDICKSENYIVDKTLVDYLKIYGYLLVENYDKQLYERHALDFNDLIINVYNLFKKETIVRYWRERYRFIHIDEVQDTSDIEYNIISKLFKDNNVMMSGDYYQTIYEWRGSKPSVIFDDFIRDYNPNIIVFDKNYRSSEILLNASYGYLLNAFGDGVNKIYSKGIESKVNVVGDLIKIENAYEIRYEAEFIFNEIKRLGIKDFSKVAVLTRSNRINISLSEQFKIINSKLPKEERLYFLLVDEFKFFRRKEIKDIIAYLKLIVNDFDSNSLKRILKRFGKGIGDKTIKKIETQQNLKIGVRLTDLIHENTQKYGDYYELLIRELCNENVVVFDVESTGINTTEDEIVQIAAVKINHKGEVIDKFEKFIKPLKSVGSSYLVHGFSDKYLKEKGEDKETVLQKFIDFIEDTVMVGHNVTFDISILSSELERLNKKRANFKTYYDTLDISRRFYPNLSNYKLEYLSKLFNTNTKSSHNAMDDILATKDILIKMIEEKVKPTIIQRMSVYSKYIKKFSTVYENIKYLKDLSYKKNPKDIINEIVKLSKIKEVYKNEPHKINNLREFYVIAKEIEKDNLSSRNNLIEVLKITSLSNSELDRMLIKYPRIPVITVHQAKGAEFDYVFLSGLQNNIFPNYRSVKDGKEMEERRLFYVAITRAKKALYLTWSQNEHNRKKSKSKFIDYIPKEYMENYKK</sequence>
<evidence type="ECO:0000256" key="5">
    <source>
        <dbReference type="ARBA" id="ARBA00022839"/>
    </source>
</evidence>
<organism evidence="15 16">
    <name type="scientific">Clostridium niameyense</name>
    <dbReference type="NCBI Taxonomy" id="1622073"/>
    <lineage>
        <taxon>Bacteria</taxon>
        <taxon>Bacillati</taxon>
        <taxon>Bacillota</taxon>
        <taxon>Clostridia</taxon>
        <taxon>Eubacteriales</taxon>
        <taxon>Clostridiaceae</taxon>
        <taxon>Clostridium</taxon>
    </lineage>
</organism>
<dbReference type="Pfam" id="PF00580">
    <property type="entry name" value="UvrD-helicase"/>
    <property type="match status" value="1"/>
</dbReference>
<reference evidence="15 16" key="1">
    <citation type="submission" date="2019-04" db="EMBL/GenBank/DDBJ databases">
        <title>Genome sequencing of Clostridium botulinum Groups I-IV and Clostridium butyricum.</title>
        <authorList>
            <person name="Brunt J."/>
            <person name="Van Vliet A.H.M."/>
            <person name="Stringer S.C."/>
            <person name="Carter A.T."/>
            <person name="Peck M.W."/>
        </authorList>
    </citation>
    <scope>NUCLEOTIDE SEQUENCE [LARGE SCALE GENOMIC DNA]</scope>
    <source>
        <strain evidence="15 16">IFR 18/094</strain>
    </source>
</reference>
<comment type="caution">
    <text evidence="15">The sequence shown here is derived from an EMBL/GenBank/DDBJ whole genome shotgun (WGS) entry which is preliminary data.</text>
</comment>
<proteinExistence type="inferred from homology"/>
<keyword evidence="5" id="KW-0269">Exonuclease</keyword>
<dbReference type="SUPFAM" id="SSF52540">
    <property type="entry name" value="P-loop containing nucleoside triphosphate hydrolases"/>
    <property type="match status" value="1"/>
</dbReference>
<evidence type="ECO:0000313" key="16">
    <source>
        <dbReference type="Proteomes" id="UP000473885"/>
    </source>
</evidence>
<feature type="domain" description="UvrD-like helicase C-terminal" evidence="14">
    <location>
        <begin position="304"/>
        <end position="780"/>
    </location>
</feature>
<dbReference type="InterPro" id="IPR006054">
    <property type="entry name" value="DnaQ"/>
</dbReference>
<dbReference type="GO" id="GO:0005524">
    <property type="term" value="F:ATP binding"/>
    <property type="evidence" value="ECO:0007669"/>
    <property type="project" value="UniProtKB-UniRule"/>
</dbReference>
<dbReference type="GO" id="GO:0043138">
    <property type="term" value="F:3'-5' DNA helicase activity"/>
    <property type="evidence" value="ECO:0007669"/>
    <property type="project" value="UniProtKB-EC"/>
</dbReference>
<keyword evidence="4 12" id="KW-0347">Helicase</keyword>
<keyword evidence="7" id="KW-0238">DNA-binding</keyword>
<keyword evidence="5" id="KW-0540">Nuclease</keyword>
<keyword evidence="6 12" id="KW-0067">ATP-binding</keyword>
<dbReference type="SUPFAM" id="SSF53098">
    <property type="entry name" value="Ribonuclease H-like"/>
    <property type="match status" value="1"/>
</dbReference>
<dbReference type="EC" id="5.6.2.4" evidence="10"/>
<evidence type="ECO:0000256" key="2">
    <source>
        <dbReference type="ARBA" id="ARBA00022741"/>
    </source>
</evidence>
<dbReference type="Pfam" id="PF00929">
    <property type="entry name" value="RNase_T"/>
    <property type="match status" value="1"/>
</dbReference>
<dbReference type="Pfam" id="PF13361">
    <property type="entry name" value="UvrD_C"/>
    <property type="match status" value="1"/>
</dbReference>
<dbReference type="FunFam" id="3.30.420.10:FF:000045">
    <property type="entry name" value="3'-5' exonuclease DinG"/>
    <property type="match status" value="1"/>
</dbReference>
<comment type="catalytic activity">
    <reaction evidence="11">
        <text>ATP + H2O = ADP + phosphate + H(+)</text>
        <dbReference type="Rhea" id="RHEA:13065"/>
        <dbReference type="ChEBI" id="CHEBI:15377"/>
        <dbReference type="ChEBI" id="CHEBI:15378"/>
        <dbReference type="ChEBI" id="CHEBI:30616"/>
        <dbReference type="ChEBI" id="CHEBI:43474"/>
        <dbReference type="ChEBI" id="CHEBI:456216"/>
        <dbReference type="EC" id="5.6.2.4"/>
    </reaction>
</comment>
<dbReference type="GO" id="GO:0003887">
    <property type="term" value="F:DNA-directed DNA polymerase activity"/>
    <property type="evidence" value="ECO:0007669"/>
    <property type="project" value="InterPro"/>
</dbReference>
<keyword evidence="16" id="KW-1185">Reference proteome</keyword>
<keyword evidence="2 12" id="KW-0547">Nucleotide-binding</keyword>
<keyword evidence="8" id="KW-0413">Isomerase</keyword>
<evidence type="ECO:0000256" key="9">
    <source>
        <dbReference type="ARBA" id="ARBA00034617"/>
    </source>
</evidence>
<dbReference type="PANTHER" id="PTHR11070">
    <property type="entry name" value="UVRD / RECB / PCRA DNA HELICASE FAMILY MEMBER"/>
    <property type="match status" value="1"/>
</dbReference>
<dbReference type="GO" id="GO:0033202">
    <property type="term" value="C:DNA helicase complex"/>
    <property type="evidence" value="ECO:0007669"/>
    <property type="project" value="TreeGrafter"/>
</dbReference>
<name>A0A6M0R892_9CLOT</name>
<dbReference type="GO" id="GO:0000725">
    <property type="term" value="P:recombinational repair"/>
    <property type="evidence" value="ECO:0007669"/>
    <property type="project" value="TreeGrafter"/>
</dbReference>
<gene>
    <name evidence="15" type="ORF">FDF74_04295</name>
</gene>
<comment type="similarity">
    <text evidence="1">Belongs to the helicase family. UvrD subfamily.</text>
</comment>
<evidence type="ECO:0000256" key="11">
    <source>
        <dbReference type="ARBA" id="ARBA00048988"/>
    </source>
</evidence>
<dbReference type="CDD" id="cd17932">
    <property type="entry name" value="DEXQc_UvrD"/>
    <property type="match status" value="1"/>
</dbReference>
<feature type="binding site" evidence="12">
    <location>
        <begin position="25"/>
        <end position="32"/>
    </location>
    <ligand>
        <name>ATP</name>
        <dbReference type="ChEBI" id="CHEBI:30616"/>
    </ligand>
</feature>
<evidence type="ECO:0000259" key="13">
    <source>
        <dbReference type="PROSITE" id="PS51198"/>
    </source>
</evidence>
<protein>
    <recommendedName>
        <fullName evidence="10">DNA 3'-5' helicase</fullName>
        <ecNumber evidence="10">5.6.2.4</ecNumber>
    </recommendedName>
</protein>
<dbReference type="GO" id="GO:0003677">
    <property type="term" value="F:DNA binding"/>
    <property type="evidence" value="ECO:0007669"/>
    <property type="project" value="UniProtKB-KW"/>
</dbReference>
<dbReference type="CDD" id="cd06127">
    <property type="entry name" value="DEDDh"/>
    <property type="match status" value="1"/>
</dbReference>
<dbReference type="Proteomes" id="UP000473885">
    <property type="component" value="Unassembled WGS sequence"/>
</dbReference>
<keyword evidence="3 12" id="KW-0378">Hydrolase</keyword>
<dbReference type="PANTHER" id="PTHR11070:SF2">
    <property type="entry name" value="ATP-DEPENDENT DNA HELICASE SRS2"/>
    <property type="match status" value="1"/>
</dbReference>
<dbReference type="Gene3D" id="3.30.420.10">
    <property type="entry name" value="Ribonuclease H-like superfamily/Ribonuclease H"/>
    <property type="match status" value="1"/>
</dbReference>
<dbReference type="InterPro" id="IPR013520">
    <property type="entry name" value="Ribonucl_H"/>
</dbReference>
<evidence type="ECO:0000256" key="1">
    <source>
        <dbReference type="ARBA" id="ARBA00009922"/>
    </source>
</evidence>
<dbReference type="InterPro" id="IPR014017">
    <property type="entry name" value="DNA_helicase_UvrD-like_C"/>
</dbReference>
<accession>A0A6M0R892</accession>
<evidence type="ECO:0000256" key="4">
    <source>
        <dbReference type="ARBA" id="ARBA00022806"/>
    </source>
</evidence>
<evidence type="ECO:0000256" key="6">
    <source>
        <dbReference type="ARBA" id="ARBA00022840"/>
    </source>
</evidence>
<dbReference type="SMART" id="SM00479">
    <property type="entry name" value="EXOIII"/>
    <property type="match status" value="1"/>
</dbReference>
<evidence type="ECO:0000256" key="10">
    <source>
        <dbReference type="ARBA" id="ARBA00034808"/>
    </source>
</evidence>
<evidence type="ECO:0000313" key="15">
    <source>
        <dbReference type="EMBL" id="NEZ46434.1"/>
    </source>
</evidence>
<dbReference type="Gene3D" id="1.10.10.160">
    <property type="match status" value="1"/>
</dbReference>
<comment type="catalytic activity">
    <reaction evidence="9">
        <text>Couples ATP hydrolysis with the unwinding of duplex DNA by translocating in the 3'-5' direction.</text>
        <dbReference type="EC" id="5.6.2.4"/>
    </reaction>
</comment>
<dbReference type="InterPro" id="IPR013986">
    <property type="entry name" value="DExx_box_DNA_helicase_dom_sf"/>
</dbReference>
<dbReference type="AlphaFoldDB" id="A0A6M0R892"/>
<dbReference type="InterPro" id="IPR027417">
    <property type="entry name" value="P-loop_NTPase"/>
</dbReference>
<dbReference type="InterPro" id="IPR036397">
    <property type="entry name" value="RNaseH_sf"/>
</dbReference>
<dbReference type="NCBIfam" id="TIGR00573">
    <property type="entry name" value="dnaq"/>
    <property type="match status" value="1"/>
</dbReference>
<dbReference type="InterPro" id="IPR014016">
    <property type="entry name" value="UvrD-like_ATP-bd"/>
</dbReference>
<dbReference type="InterPro" id="IPR000212">
    <property type="entry name" value="DNA_helicase_UvrD/REP"/>
</dbReference>
<evidence type="ECO:0000256" key="8">
    <source>
        <dbReference type="ARBA" id="ARBA00023235"/>
    </source>
</evidence>
<evidence type="ECO:0000256" key="7">
    <source>
        <dbReference type="ARBA" id="ARBA00023125"/>
    </source>
</evidence>
<evidence type="ECO:0000256" key="12">
    <source>
        <dbReference type="PROSITE-ProRule" id="PRU00560"/>
    </source>
</evidence>
<dbReference type="PROSITE" id="PS51198">
    <property type="entry name" value="UVRD_HELICASE_ATP_BIND"/>
    <property type="match status" value="1"/>
</dbReference>
<dbReference type="EMBL" id="SXDP01000002">
    <property type="protein sequence ID" value="NEZ46434.1"/>
    <property type="molecule type" value="Genomic_DNA"/>
</dbReference>
<dbReference type="GO" id="GO:0005829">
    <property type="term" value="C:cytosol"/>
    <property type="evidence" value="ECO:0007669"/>
    <property type="project" value="TreeGrafter"/>
</dbReference>
<dbReference type="Gene3D" id="1.10.486.10">
    <property type="entry name" value="PCRA, domain 4"/>
    <property type="match status" value="1"/>
</dbReference>
<evidence type="ECO:0000259" key="14">
    <source>
        <dbReference type="PROSITE" id="PS51217"/>
    </source>
</evidence>